<gene>
    <name evidence="2" type="ORF">HZH68_004566</name>
</gene>
<evidence type="ECO:0000313" key="3">
    <source>
        <dbReference type="Proteomes" id="UP000617340"/>
    </source>
</evidence>
<feature type="compositionally biased region" description="Low complexity" evidence="1">
    <location>
        <begin position="65"/>
        <end position="77"/>
    </location>
</feature>
<reference evidence="2" key="1">
    <citation type="journal article" date="2020" name="G3 (Bethesda)">
        <title>High-Quality Assemblies for Three Invasive Social Wasps from the &lt;i&gt;Vespula&lt;/i&gt; Genus.</title>
        <authorList>
            <person name="Harrop T.W.R."/>
            <person name="Guhlin J."/>
            <person name="McLaughlin G.M."/>
            <person name="Permina E."/>
            <person name="Stockwell P."/>
            <person name="Gilligan J."/>
            <person name="Le Lec M.F."/>
            <person name="Gruber M.A.M."/>
            <person name="Quinn O."/>
            <person name="Lovegrove M."/>
            <person name="Duncan E.J."/>
            <person name="Remnant E.J."/>
            <person name="Van Eeckhoven J."/>
            <person name="Graham B."/>
            <person name="Knapp R.A."/>
            <person name="Langford K.W."/>
            <person name="Kronenberg Z."/>
            <person name="Press M.O."/>
            <person name="Eacker S.M."/>
            <person name="Wilson-Rankin E.E."/>
            <person name="Purcell J."/>
            <person name="Lester P.J."/>
            <person name="Dearden P.K."/>
        </authorList>
    </citation>
    <scope>NUCLEOTIDE SEQUENCE</scope>
    <source>
        <strain evidence="2">Linc-1</strain>
    </source>
</reference>
<evidence type="ECO:0000256" key="1">
    <source>
        <dbReference type="SAM" id="MobiDB-lite"/>
    </source>
</evidence>
<feature type="compositionally biased region" description="Polar residues" evidence="1">
    <location>
        <begin position="1"/>
        <end position="47"/>
    </location>
</feature>
<dbReference type="AlphaFoldDB" id="A0A834KP89"/>
<proteinExistence type="predicted"/>
<dbReference type="Proteomes" id="UP000617340">
    <property type="component" value="Unassembled WGS sequence"/>
</dbReference>
<name>A0A834KP89_VESGE</name>
<dbReference type="EMBL" id="JACSDZ010000003">
    <property type="protein sequence ID" value="KAF7410185.1"/>
    <property type="molecule type" value="Genomic_DNA"/>
</dbReference>
<sequence>MSTENQQNGSAGPTQSNGLKSATINVTGNTRTIPNNSSFLYSSNSMLNRDKPRQVPPPTLPKYTSSFNAGSNGSGAAERLSRDREAGGSYRLASLERLALRQRILDGEKANGDATSK</sequence>
<evidence type="ECO:0000313" key="2">
    <source>
        <dbReference type="EMBL" id="KAF7410185.1"/>
    </source>
</evidence>
<organism evidence="2 3">
    <name type="scientific">Vespula germanica</name>
    <name type="common">German yellow jacket</name>
    <name type="synonym">Paravespula germanica</name>
    <dbReference type="NCBI Taxonomy" id="30212"/>
    <lineage>
        <taxon>Eukaryota</taxon>
        <taxon>Metazoa</taxon>
        <taxon>Ecdysozoa</taxon>
        <taxon>Arthropoda</taxon>
        <taxon>Hexapoda</taxon>
        <taxon>Insecta</taxon>
        <taxon>Pterygota</taxon>
        <taxon>Neoptera</taxon>
        <taxon>Endopterygota</taxon>
        <taxon>Hymenoptera</taxon>
        <taxon>Apocrita</taxon>
        <taxon>Aculeata</taxon>
        <taxon>Vespoidea</taxon>
        <taxon>Vespidae</taxon>
        <taxon>Vespinae</taxon>
        <taxon>Vespula</taxon>
    </lineage>
</organism>
<accession>A0A834KP89</accession>
<protein>
    <submittedName>
        <fullName evidence="2">Uncharacterized protein</fullName>
    </submittedName>
</protein>
<keyword evidence="3" id="KW-1185">Reference proteome</keyword>
<comment type="caution">
    <text evidence="2">The sequence shown here is derived from an EMBL/GenBank/DDBJ whole genome shotgun (WGS) entry which is preliminary data.</text>
</comment>
<feature type="region of interest" description="Disordered" evidence="1">
    <location>
        <begin position="1"/>
        <end position="87"/>
    </location>
</feature>